<dbReference type="SMART" id="SM00474">
    <property type="entry name" value="35EXOc"/>
    <property type="match status" value="1"/>
</dbReference>
<feature type="region of interest" description="Disordered" evidence="1">
    <location>
        <begin position="895"/>
        <end position="1052"/>
    </location>
</feature>
<feature type="compositionally biased region" description="Low complexity" evidence="1">
    <location>
        <begin position="1004"/>
        <end position="1026"/>
    </location>
</feature>
<feature type="region of interest" description="Disordered" evidence="1">
    <location>
        <begin position="386"/>
        <end position="431"/>
    </location>
</feature>
<feature type="region of interest" description="Disordered" evidence="1">
    <location>
        <begin position="1422"/>
        <end position="1447"/>
    </location>
</feature>
<feature type="region of interest" description="Disordered" evidence="1">
    <location>
        <begin position="69"/>
        <end position="98"/>
    </location>
</feature>
<dbReference type="InterPro" id="IPR036397">
    <property type="entry name" value="RNaseH_sf"/>
</dbReference>
<feature type="compositionally biased region" description="Low complexity" evidence="1">
    <location>
        <begin position="88"/>
        <end position="98"/>
    </location>
</feature>
<dbReference type="InterPro" id="IPR001098">
    <property type="entry name" value="DNA-dir_DNA_pol_A_palm_dom"/>
</dbReference>
<dbReference type="Gene3D" id="3.30.70.370">
    <property type="match status" value="1"/>
</dbReference>
<dbReference type="Gene3D" id="1.10.150.20">
    <property type="entry name" value="5' to 3' exonuclease, C-terminal subdomain"/>
    <property type="match status" value="1"/>
</dbReference>
<dbReference type="Gene3D" id="3.30.420.10">
    <property type="entry name" value="Ribonuclease H-like superfamily/Ribonuclease H"/>
    <property type="match status" value="2"/>
</dbReference>
<feature type="compositionally biased region" description="Basic and acidic residues" evidence="1">
    <location>
        <begin position="594"/>
        <end position="604"/>
    </location>
</feature>
<feature type="compositionally biased region" description="Basic and acidic residues" evidence="1">
    <location>
        <begin position="191"/>
        <end position="201"/>
    </location>
</feature>
<feature type="region of interest" description="Disordered" evidence="1">
    <location>
        <begin position="484"/>
        <end position="683"/>
    </location>
</feature>
<dbReference type="SUPFAM" id="SSF56672">
    <property type="entry name" value="DNA/RNA polymerases"/>
    <property type="match status" value="1"/>
</dbReference>
<feature type="domain" description="DNA-directed DNA polymerase family A palm" evidence="3">
    <location>
        <begin position="1447"/>
        <end position="1640"/>
    </location>
</feature>
<dbReference type="CDD" id="cd08639">
    <property type="entry name" value="DNA_pol_A_Aquificae_like"/>
    <property type="match status" value="1"/>
</dbReference>
<feature type="compositionally biased region" description="Basic and acidic residues" evidence="1">
    <location>
        <begin position="221"/>
        <end position="238"/>
    </location>
</feature>
<dbReference type="Gene3D" id="1.20.1060.10">
    <property type="entry name" value="Taq DNA Polymerase, Chain T, domain 4"/>
    <property type="match status" value="1"/>
</dbReference>
<feature type="region of interest" description="Disordered" evidence="1">
    <location>
        <begin position="1328"/>
        <end position="1352"/>
    </location>
</feature>
<feature type="compositionally biased region" description="Basic and acidic residues" evidence="1">
    <location>
        <begin position="1027"/>
        <end position="1037"/>
    </location>
</feature>
<evidence type="ECO:0000313" key="4">
    <source>
        <dbReference type="EMBL" id="PHJ24259.1"/>
    </source>
</evidence>
<feature type="domain" description="3'-5' exonuclease" evidence="2">
    <location>
        <begin position="797"/>
        <end position="1140"/>
    </location>
</feature>
<feature type="compositionally biased region" description="Basic and acidic residues" evidence="1">
    <location>
        <begin position="611"/>
        <end position="636"/>
    </location>
</feature>
<dbReference type="Proteomes" id="UP000221165">
    <property type="component" value="Unassembled WGS sequence"/>
</dbReference>
<feature type="compositionally biased region" description="Basic residues" evidence="1">
    <location>
        <begin position="490"/>
        <end position="502"/>
    </location>
</feature>
<dbReference type="GO" id="GO:0003887">
    <property type="term" value="F:DNA-directed DNA polymerase activity"/>
    <property type="evidence" value="ECO:0007669"/>
    <property type="project" value="InterPro"/>
</dbReference>
<feature type="compositionally biased region" description="Low complexity" evidence="1">
    <location>
        <begin position="336"/>
        <end position="368"/>
    </location>
</feature>
<evidence type="ECO:0000259" key="2">
    <source>
        <dbReference type="SMART" id="SM00474"/>
    </source>
</evidence>
<dbReference type="InterPro" id="IPR043502">
    <property type="entry name" value="DNA/RNA_pol_sf"/>
</dbReference>
<feature type="compositionally biased region" description="Polar residues" evidence="1">
    <location>
        <begin position="896"/>
        <end position="914"/>
    </location>
</feature>
<sequence length="1679" mass="189531">MASSHGFGNGRSPSLSSPFTPSSGSSSSSSYEYHLELRKNRFSGELGSIPYTFNKNSLTIREIPTSYMEVEEEVSRRLSELPPPIPSSSPFSSSSSFAWTTSSPLFLKEEDLPKDSLLEMRTPPSRKKRHKTPPKSGDPLLQDASRDPFSSSSDSSSFSSSSFQEIDEERRFSSSESPSDYREGVAVLAHALDEALQEKGRRRERRKTVSQAEEESQGCIVRDRDLLGESNPQRETKISLEVPEEEEREGEKKPPLKKENKRKKREETLDEENKSQGNGQREETEVDRGEEEEESHLASSLGTLSENKIEEKSLGNEKKNLEATPQSFKTSSSSITPGLSCSLSSTSPSTGLSSSSSSSLFSSSSSPSQTASKAPLAYLPYFSSTSSPFFSSSSSSSLASSASLSPSSSSSSPKGEISSSSSSSFSFSPSTPMPLLREIIKALPLVESVKTSGAYRTKESIYEDLRRIVEKHPGMKRIVDAVISSYHQKQEKKKKEKMKNKGKHDQEGKGKREGEKAEKEGHLLSGVYTPAGQRMMGRTTQEEKNLEAPERAKEGESSNERQNPSNSQEEDEEEEGPPVVRFVPLEKVLGPLSLEEREEQRIREEEEEQEEEKKRREEEKRGFGRNIEEVKREHDGLPTNTIDDDGGLLKEEKEKEKDRNEEEERKEGEEQGEKEEKKKKVGLSHLHNERCKLYVCEPLEPPTDYIPSHFILVDSPCKMRQLAPYLYRVLKTKIHPELSTPDVASTEHSSSRHLPVSGRDAERTSFPLQAEKKFISPRDTPVSRAPRTLSPQRQSNEEKKNRQEEEKEEEEEIRLSIGVDVETTGLDPYQSRVRLLQLALPDFPTLVFDLFSLPLSSPPLEVVRLFLRSPRIQKVFHNGKFDLQFLQELKEEEKQTSTIDNSGVQTPWSNTRDLSSSSPSSARKIEGHEEKARENSAEVREEEEKKMIKRSLRGRSVGLARDERDEEGQGEEKEESSPERKVEIGNTQNKHPDHPPSNDAPQKSPSSSFSSTPSSSSALSSDSSVTRVREEEEEKKMRSSSPQRSKEHENGHTEHLQVYVQGPVFDTLIAAKLIEAGKMLGIGGYKLLQVVERFLGVLMDKSMQASDWNKRRLSYRQLLYAARDAAVLVPLQARLQQKLETADLLQVFSIEMRCLRAVVAMELNGMQIDLPKWRELERNLRQEEEIAKRNLADKLNVDIHKVNFNSQKQMLDALRALGIPAPPSSSSSRRLSSSRRPFHPTPYSPVPYLHSGVYTPPSLHNSSPFYSPASEPQQEAKDTGEEEDGLLKDTSDGTLAKLSHYPAVQALRDYRRSTKAISAFVEKLPQHINPITEKDGEKDRDSEKEEEADEDEEPFDLFAFLHVCLWDPDVGVGNPFFCVGKIHCSLHQCGAGSGRFSCDSPNLQQIPREKRFRECFIPSLSSSSSFRDKGEEEEEEEERGGRRGTRGHRKRREKYKFVISDFSQIELRIAADLACDETMIKAYQKGEDLHRLTASLILEKSLDEIKKEDRQLAKAVNFGLIYGMSVERFRAYADTAYGIKMSFKEAQTFHRKYFSHYRGITRWHQTQKVEHPRETRTRAGRRALFDQFSFTKSLNYPVQGTSADITKESLARLQENLSRVDGKLVMCIHDEIIAEVPEHKAKEGLDLLVKTMEDSGNKFLRYVPCVADGAIADSWADKP</sequence>
<evidence type="ECO:0000256" key="1">
    <source>
        <dbReference type="SAM" id="MobiDB-lite"/>
    </source>
</evidence>
<dbReference type="InterPro" id="IPR002562">
    <property type="entry name" value="3'-5'_exonuclease_dom"/>
</dbReference>
<feature type="compositionally biased region" description="Basic and acidic residues" evidence="1">
    <location>
        <begin position="168"/>
        <end position="183"/>
    </location>
</feature>
<name>A0A2C6L8N8_9APIC</name>
<dbReference type="InterPro" id="IPR002298">
    <property type="entry name" value="DNA_polymerase_A"/>
</dbReference>
<dbReference type="GO" id="GO:0008408">
    <property type="term" value="F:3'-5' exonuclease activity"/>
    <property type="evidence" value="ECO:0007669"/>
    <property type="project" value="InterPro"/>
</dbReference>
<dbReference type="RefSeq" id="XP_067925932.1">
    <property type="nucleotide sequence ID" value="XM_068062091.1"/>
</dbReference>
<feature type="compositionally biased region" description="Basic and acidic residues" evidence="1">
    <location>
        <begin position="249"/>
        <end position="258"/>
    </location>
</feature>
<dbReference type="GO" id="GO:0003677">
    <property type="term" value="F:DNA binding"/>
    <property type="evidence" value="ECO:0007669"/>
    <property type="project" value="InterPro"/>
</dbReference>
<dbReference type="SUPFAM" id="SSF53098">
    <property type="entry name" value="Ribonuclease H-like"/>
    <property type="match status" value="2"/>
</dbReference>
<reference evidence="4 5" key="1">
    <citation type="journal article" date="2017" name="Int. J. Parasitol.">
        <title>The genome of the protozoan parasite Cystoisospora suis and a reverse vaccinology approach to identify vaccine candidates.</title>
        <authorList>
            <person name="Palmieri N."/>
            <person name="Shrestha A."/>
            <person name="Ruttkowski B."/>
            <person name="Beck T."/>
            <person name="Vogl C."/>
            <person name="Tomley F."/>
            <person name="Blake D.P."/>
            <person name="Joachim A."/>
        </authorList>
    </citation>
    <scope>NUCLEOTIDE SEQUENCE [LARGE SCALE GENOMIC DNA]</scope>
    <source>
        <strain evidence="4 5">Wien I</strain>
    </source>
</reference>
<dbReference type="GeneID" id="94425302"/>
<feature type="compositionally biased region" description="Low complexity" evidence="1">
    <location>
        <begin position="12"/>
        <end position="30"/>
    </location>
</feature>
<feature type="compositionally biased region" description="Low complexity" evidence="1">
    <location>
        <begin position="149"/>
        <end position="163"/>
    </location>
</feature>
<dbReference type="SMART" id="SM00482">
    <property type="entry name" value="POLAc"/>
    <property type="match status" value="1"/>
</dbReference>
<dbReference type="Pfam" id="PF01612">
    <property type="entry name" value="DNA_pol_A_exo1"/>
    <property type="match status" value="2"/>
</dbReference>
<feature type="region of interest" description="Disordered" evidence="1">
    <location>
        <begin position="110"/>
        <end position="371"/>
    </location>
</feature>
<feature type="compositionally biased region" description="Basic and acidic residues" evidence="1">
    <location>
        <begin position="307"/>
        <end position="321"/>
    </location>
</feature>
<dbReference type="GO" id="GO:0006302">
    <property type="term" value="P:double-strand break repair"/>
    <property type="evidence" value="ECO:0007669"/>
    <property type="project" value="TreeGrafter"/>
</dbReference>
<dbReference type="PANTHER" id="PTHR10133:SF62">
    <property type="entry name" value="DNA POLYMERASE THETA"/>
    <property type="match status" value="1"/>
</dbReference>
<feature type="compositionally biased region" description="Polar residues" evidence="1">
    <location>
        <begin position="297"/>
        <end position="306"/>
    </location>
</feature>
<comment type="caution">
    <text evidence="4">The sequence shown here is derived from an EMBL/GenBank/DDBJ whole genome shotgun (WGS) entry which is preliminary data.</text>
</comment>
<feature type="region of interest" description="Disordered" evidence="1">
    <location>
        <begin position="740"/>
        <end position="813"/>
    </location>
</feature>
<feature type="region of interest" description="Disordered" evidence="1">
    <location>
        <begin position="1259"/>
        <end position="1292"/>
    </location>
</feature>
<dbReference type="PANTHER" id="PTHR10133">
    <property type="entry name" value="DNA POLYMERASE I"/>
    <property type="match status" value="1"/>
</dbReference>
<feature type="compositionally biased region" description="Acidic residues" evidence="1">
    <location>
        <begin position="964"/>
        <end position="974"/>
    </location>
</feature>
<feature type="compositionally biased region" description="Basic and acidic residues" evidence="1">
    <location>
        <begin position="540"/>
        <end position="559"/>
    </location>
</feature>
<gene>
    <name evidence="4" type="ORF">CSUI_001888</name>
</gene>
<feature type="compositionally biased region" description="Basic and acidic residues" evidence="1">
    <location>
        <begin position="1332"/>
        <end position="1343"/>
    </location>
</feature>
<keyword evidence="5" id="KW-1185">Reference proteome</keyword>
<feature type="compositionally biased region" description="Basic and acidic residues" evidence="1">
    <location>
        <begin position="795"/>
        <end position="805"/>
    </location>
</feature>
<feature type="compositionally biased region" description="Basic and acidic residues" evidence="1">
    <location>
        <begin position="647"/>
        <end position="678"/>
    </location>
</feature>
<feature type="compositionally biased region" description="Basic and acidic residues" evidence="1">
    <location>
        <begin position="923"/>
        <end position="946"/>
    </location>
</feature>
<feature type="region of interest" description="Disordered" evidence="1">
    <location>
        <begin position="1221"/>
        <end position="1245"/>
    </location>
</feature>
<evidence type="ECO:0000313" key="5">
    <source>
        <dbReference type="Proteomes" id="UP000221165"/>
    </source>
</evidence>
<dbReference type="PRINTS" id="PR00868">
    <property type="entry name" value="DNAPOLI"/>
</dbReference>
<feature type="compositionally biased region" description="Low complexity" evidence="1">
    <location>
        <begin position="386"/>
        <end position="430"/>
    </location>
</feature>
<feature type="compositionally biased region" description="Basic and acidic residues" evidence="1">
    <location>
        <begin position="1274"/>
        <end position="1291"/>
    </location>
</feature>
<dbReference type="EMBL" id="MIGC01000778">
    <property type="protein sequence ID" value="PHJ24259.1"/>
    <property type="molecule type" value="Genomic_DNA"/>
</dbReference>
<accession>A0A2C6L8N8</accession>
<organism evidence="4 5">
    <name type="scientific">Cystoisospora suis</name>
    <dbReference type="NCBI Taxonomy" id="483139"/>
    <lineage>
        <taxon>Eukaryota</taxon>
        <taxon>Sar</taxon>
        <taxon>Alveolata</taxon>
        <taxon>Apicomplexa</taxon>
        <taxon>Conoidasida</taxon>
        <taxon>Coccidia</taxon>
        <taxon>Eucoccidiorida</taxon>
        <taxon>Eimeriorina</taxon>
        <taxon>Sarcocystidae</taxon>
        <taxon>Cystoisospora</taxon>
    </lineage>
</organism>
<evidence type="ECO:0000259" key="3">
    <source>
        <dbReference type="SMART" id="SM00482"/>
    </source>
</evidence>
<feature type="compositionally biased region" description="Polar residues" evidence="1">
    <location>
        <begin position="1259"/>
        <end position="1273"/>
    </location>
</feature>
<feature type="compositionally biased region" description="Basic and acidic residues" evidence="1">
    <location>
        <begin position="265"/>
        <end position="287"/>
    </location>
</feature>
<dbReference type="GO" id="GO:0006261">
    <property type="term" value="P:DNA-templated DNA replication"/>
    <property type="evidence" value="ECO:0007669"/>
    <property type="project" value="InterPro"/>
</dbReference>
<feature type="region of interest" description="Disordered" evidence="1">
    <location>
        <begin position="1"/>
        <end position="30"/>
    </location>
</feature>
<feature type="compositionally biased region" description="Basic residues" evidence="1">
    <location>
        <begin position="124"/>
        <end position="133"/>
    </location>
</feature>
<dbReference type="VEuPathDB" id="ToxoDB:CSUI_001888"/>
<dbReference type="InterPro" id="IPR012337">
    <property type="entry name" value="RNaseH-like_sf"/>
</dbReference>
<feature type="compositionally biased region" description="Basic and acidic residues" evidence="1">
    <location>
        <begin position="503"/>
        <end position="522"/>
    </location>
</feature>
<feature type="compositionally biased region" description="Polar residues" evidence="1">
    <location>
        <begin position="323"/>
        <end position="335"/>
    </location>
</feature>
<dbReference type="OrthoDB" id="275278at2759"/>
<proteinExistence type="predicted"/>
<dbReference type="Pfam" id="PF00476">
    <property type="entry name" value="DNA_pol_A"/>
    <property type="match status" value="1"/>
</dbReference>
<protein>
    <submittedName>
        <fullName evidence="4">Dna polymerase i</fullName>
    </submittedName>
</protein>